<dbReference type="RefSeq" id="WP_213436083.1">
    <property type="nucleotide sequence ID" value="NZ_AP024545.1"/>
</dbReference>
<keyword evidence="3 5" id="KW-1133">Transmembrane helix</keyword>
<evidence type="ECO:0000256" key="5">
    <source>
        <dbReference type="SAM" id="Phobius"/>
    </source>
</evidence>
<dbReference type="EMBL" id="AP024545">
    <property type="protein sequence ID" value="BCT91847.1"/>
    <property type="molecule type" value="Genomic_DNA"/>
</dbReference>
<organism evidence="7 8">
    <name type="scientific">Noviluteimonas caseinilytica</name>
    <dbReference type="NCBI Taxonomy" id="2675101"/>
    <lineage>
        <taxon>Bacteria</taxon>
        <taxon>Pseudomonadati</taxon>
        <taxon>Pseudomonadota</taxon>
        <taxon>Gammaproteobacteria</taxon>
        <taxon>Lysobacterales</taxon>
        <taxon>Lysobacteraceae</taxon>
        <taxon>Noviluteimonas</taxon>
    </lineage>
</organism>
<evidence type="ECO:0000256" key="4">
    <source>
        <dbReference type="ARBA" id="ARBA00023136"/>
    </source>
</evidence>
<proteinExistence type="predicted"/>
<accession>A0ABM7Q3N6</accession>
<sequence>MSATSRPKHPLRALLHDQRVRFLLVGGWNTAIGYLAFVLVHALAGARLGAIGTLFASYCLALPHSYLTQRLIVFRHVGRWYAQFPRFAFANTILFAANLVLLPLLSRATGELLVAQAISIVLITCATYLVHKHFSFASRT</sequence>
<evidence type="ECO:0000313" key="8">
    <source>
        <dbReference type="Proteomes" id="UP000681317"/>
    </source>
</evidence>
<gene>
    <name evidence="7" type="ORF">LYSCAS_08710</name>
</gene>
<feature type="transmembrane region" description="Helical" evidence="5">
    <location>
        <begin position="48"/>
        <end position="67"/>
    </location>
</feature>
<protein>
    <recommendedName>
        <fullName evidence="6">GtrA/DPMS transmembrane domain-containing protein</fullName>
    </recommendedName>
</protein>
<dbReference type="Proteomes" id="UP000681317">
    <property type="component" value="Chromosome"/>
</dbReference>
<reference evidence="7 8" key="1">
    <citation type="submission" date="2021-03" db="EMBL/GenBank/DDBJ databases">
        <title>Complete Genome Sequences of Two Lysobacter Strains Isolated from Sea Water (Lysobacter caseinilyticus) and Soil (Lysobacter helvus) in South Korea.</title>
        <authorList>
            <person name="Watanabe Y."/>
            <person name="Arakawa K."/>
        </authorList>
    </citation>
    <scope>NUCLEOTIDE SEQUENCE [LARGE SCALE GENOMIC DNA]</scope>
    <source>
        <strain evidence="7 8">KVB24</strain>
    </source>
</reference>
<feature type="transmembrane region" description="Helical" evidence="5">
    <location>
        <begin position="87"/>
        <end position="106"/>
    </location>
</feature>
<keyword evidence="2 5" id="KW-0812">Transmembrane</keyword>
<comment type="subcellular location">
    <subcellularLocation>
        <location evidence="1">Membrane</location>
        <topology evidence="1">Multi-pass membrane protein</topology>
    </subcellularLocation>
</comment>
<dbReference type="InterPro" id="IPR007267">
    <property type="entry name" value="GtrA_DPMS_TM"/>
</dbReference>
<feature type="transmembrane region" description="Helical" evidence="5">
    <location>
        <begin position="20"/>
        <end position="42"/>
    </location>
</feature>
<evidence type="ECO:0000256" key="3">
    <source>
        <dbReference type="ARBA" id="ARBA00022989"/>
    </source>
</evidence>
<evidence type="ECO:0000259" key="6">
    <source>
        <dbReference type="Pfam" id="PF04138"/>
    </source>
</evidence>
<evidence type="ECO:0000313" key="7">
    <source>
        <dbReference type="EMBL" id="BCT91847.1"/>
    </source>
</evidence>
<keyword evidence="4 5" id="KW-0472">Membrane</keyword>
<feature type="transmembrane region" description="Helical" evidence="5">
    <location>
        <begin position="112"/>
        <end position="130"/>
    </location>
</feature>
<dbReference type="Pfam" id="PF04138">
    <property type="entry name" value="GtrA_DPMS_TM"/>
    <property type="match status" value="1"/>
</dbReference>
<name>A0ABM7Q3N6_9GAMM</name>
<evidence type="ECO:0000256" key="2">
    <source>
        <dbReference type="ARBA" id="ARBA00022692"/>
    </source>
</evidence>
<evidence type="ECO:0000256" key="1">
    <source>
        <dbReference type="ARBA" id="ARBA00004141"/>
    </source>
</evidence>
<feature type="domain" description="GtrA/DPMS transmembrane" evidence="6">
    <location>
        <begin position="21"/>
        <end position="136"/>
    </location>
</feature>
<keyword evidence="8" id="KW-1185">Reference proteome</keyword>